<comment type="caution">
    <text evidence="1">The sequence shown here is derived from an EMBL/GenBank/DDBJ whole genome shotgun (WGS) entry which is preliminary data.</text>
</comment>
<sequence>MHVSVSPEHAAGNAMSANSPCADARWFRVCWSVTENGRTVRGGALTGRDVPSMLGSLRDCLGIGPQDPATVNAEIATARGWRFDSDTVSVHTHPVTLEGYRLPFTACPERRRKGAS</sequence>
<proteinExistence type="predicted"/>
<gene>
    <name evidence="1" type="ORF">IQ63_02530</name>
</gene>
<dbReference type="EMBL" id="JPPY01000020">
    <property type="protein sequence ID" value="KND39664.1"/>
    <property type="molecule type" value="Genomic_DNA"/>
</dbReference>
<evidence type="ECO:0000313" key="1">
    <source>
        <dbReference type="EMBL" id="KND39664.1"/>
    </source>
</evidence>
<dbReference type="Proteomes" id="UP000037151">
    <property type="component" value="Unassembled WGS sequence"/>
</dbReference>
<reference evidence="2" key="1">
    <citation type="submission" date="2014-07" db="EMBL/GenBank/DDBJ databases">
        <title>Genome sequencing of plant-pathogenic Streptomyces species.</title>
        <authorList>
            <person name="Harrison J."/>
            <person name="Sapp M."/>
            <person name="Thwaites R."/>
            <person name="Studholme D.J."/>
        </authorList>
    </citation>
    <scope>NUCLEOTIDE SEQUENCE [LARGE SCALE GENOMIC DNA]</scope>
    <source>
        <strain evidence="2">NCPPB 4445</strain>
    </source>
</reference>
<dbReference type="PATRIC" id="fig|42234.21.peg.524"/>
<evidence type="ECO:0000313" key="2">
    <source>
        <dbReference type="Proteomes" id="UP000037151"/>
    </source>
</evidence>
<dbReference type="AlphaFoldDB" id="A0A0L0KQ39"/>
<accession>A0A0L0KQ39</accession>
<protein>
    <submittedName>
        <fullName evidence="1">Uncharacterized protein</fullName>
    </submittedName>
</protein>
<name>A0A0L0KQ39_9ACTN</name>
<organism evidence="1 2">
    <name type="scientific">Streptomyces acidiscabies</name>
    <dbReference type="NCBI Taxonomy" id="42234"/>
    <lineage>
        <taxon>Bacteria</taxon>
        <taxon>Bacillati</taxon>
        <taxon>Actinomycetota</taxon>
        <taxon>Actinomycetes</taxon>
        <taxon>Kitasatosporales</taxon>
        <taxon>Streptomycetaceae</taxon>
        <taxon>Streptomyces</taxon>
    </lineage>
</organism>